<accession>A0A2A4F5I3</accession>
<dbReference type="AlphaFoldDB" id="A0A2A4F5I3"/>
<dbReference type="RefSeq" id="WP_096717604.1">
    <property type="nucleotide sequence ID" value="NZ_MTZV01000002.1"/>
</dbReference>
<keyword evidence="1" id="KW-1133">Transmembrane helix</keyword>
<feature type="transmembrane region" description="Helical" evidence="1">
    <location>
        <begin position="38"/>
        <end position="57"/>
    </location>
</feature>
<dbReference type="Proteomes" id="UP000218022">
    <property type="component" value="Unassembled WGS sequence"/>
</dbReference>
<reference evidence="2 3" key="1">
    <citation type="submission" date="2017-01" db="EMBL/GenBank/DDBJ databases">
        <title>Whole-Genome Shotgun Sequencing of Two beta-Proteobacterial Species in Search of the Bulgecin Biosynthetic Cluster.</title>
        <authorList>
            <person name="Horsman M.E."/>
            <person name="Marous D.R."/>
            <person name="Li R."/>
            <person name="Oliver R.A."/>
            <person name="Byun B."/>
            <person name="Emrich S.J."/>
            <person name="Boggess B."/>
            <person name="Townsend C.A."/>
            <person name="Mobashery S."/>
        </authorList>
    </citation>
    <scope>NUCLEOTIDE SEQUENCE [LARGE SCALE GENOMIC DNA]</scope>
    <source>
        <strain evidence="2 3">ATCC 31363</strain>
    </source>
</reference>
<organism evidence="2 3">
    <name type="scientific">Paraburkholderia acidicola</name>
    <dbReference type="NCBI Taxonomy" id="1912599"/>
    <lineage>
        <taxon>Bacteria</taxon>
        <taxon>Pseudomonadati</taxon>
        <taxon>Pseudomonadota</taxon>
        <taxon>Betaproteobacteria</taxon>
        <taxon>Burkholderiales</taxon>
        <taxon>Burkholderiaceae</taxon>
        <taxon>Paraburkholderia</taxon>
    </lineage>
</organism>
<proteinExistence type="predicted"/>
<keyword evidence="1" id="KW-0812">Transmembrane</keyword>
<feature type="transmembrane region" description="Helical" evidence="1">
    <location>
        <begin position="12"/>
        <end position="32"/>
    </location>
</feature>
<evidence type="ECO:0000313" key="3">
    <source>
        <dbReference type="Proteomes" id="UP000218022"/>
    </source>
</evidence>
<name>A0A2A4F5I3_9BURK</name>
<feature type="transmembrane region" description="Helical" evidence="1">
    <location>
        <begin position="69"/>
        <end position="91"/>
    </location>
</feature>
<evidence type="ECO:0000313" key="2">
    <source>
        <dbReference type="EMBL" id="PCE27952.1"/>
    </source>
</evidence>
<comment type="caution">
    <text evidence="2">The sequence shown here is derived from an EMBL/GenBank/DDBJ whole genome shotgun (WGS) entry which is preliminary data.</text>
</comment>
<gene>
    <name evidence="2" type="ORF">BWP39_05450</name>
</gene>
<sequence>MALTRQETRVTAILVATVALIFWLAILVRDAYPGPNVPVLWINIAGALPAAMATAWWARDWRKPLANPLIHALRSLLPGAMVGFLVVNLTLDTLVRFTASQRHTGWASYEVTQGWKNCHFGVVFEDPVLRVPLRVCGSRWNLPDTPNAGVLRITEVGGPYGVVLQQVTTGSESLR</sequence>
<evidence type="ECO:0000256" key="1">
    <source>
        <dbReference type="SAM" id="Phobius"/>
    </source>
</evidence>
<dbReference type="EMBL" id="MTZV01000002">
    <property type="protein sequence ID" value="PCE27952.1"/>
    <property type="molecule type" value="Genomic_DNA"/>
</dbReference>
<keyword evidence="1" id="KW-0472">Membrane</keyword>
<protein>
    <submittedName>
        <fullName evidence="2">Uncharacterized protein</fullName>
    </submittedName>
</protein>